<reference evidence="5" key="1">
    <citation type="journal article" date="2019" name="Int. J. Syst. Evol. Microbiol.">
        <title>The Global Catalogue of Microorganisms (GCM) 10K type strain sequencing project: providing services to taxonomists for standard genome sequencing and annotation.</title>
        <authorList>
            <consortium name="The Broad Institute Genomics Platform"/>
            <consortium name="The Broad Institute Genome Sequencing Center for Infectious Disease"/>
            <person name="Wu L."/>
            <person name="Ma J."/>
        </authorList>
    </citation>
    <scope>NUCLEOTIDE SEQUENCE [LARGE SCALE GENOMIC DNA]</scope>
    <source>
        <strain evidence="5">JCM 17440</strain>
    </source>
</reference>
<dbReference type="HAMAP" id="MF_01830">
    <property type="entry name" value="Hydro_lyase"/>
    <property type="match status" value="1"/>
</dbReference>
<protein>
    <recommendedName>
        <fullName evidence="3">Putative hydro-lyase GCM10022254_49140</fullName>
        <ecNumber evidence="3">4.2.1.-</ecNumber>
    </recommendedName>
</protein>
<dbReference type="Gene3D" id="3.30.2040.10">
    <property type="entry name" value="PSTPO5379-like domain"/>
    <property type="match status" value="1"/>
</dbReference>
<dbReference type="NCBIfam" id="NF003969">
    <property type="entry name" value="PRK05463.1"/>
    <property type="match status" value="1"/>
</dbReference>
<proteinExistence type="inferred from homology"/>
<dbReference type="Gene3D" id="3.40.1640.10">
    <property type="entry name" value="PSTPO5379-like"/>
    <property type="match status" value="1"/>
</dbReference>
<dbReference type="PANTHER" id="PTHR32022:SF10">
    <property type="entry name" value="D-GLUTAMATE CYCLASE, MITOCHONDRIAL"/>
    <property type="match status" value="1"/>
</dbReference>
<dbReference type="SUPFAM" id="SSF160920">
    <property type="entry name" value="PSTPO5379-like"/>
    <property type="match status" value="1"/>
</dbReference>
<evidence type="ECO:0000313" key="5">
    <source>
        <dbReference type="Proteomes" id="UP001501710"/>
    </source>
</evidence>
<dbReference type="Proteomes" id="UP001501710">
    <property type="component" value="Unassembled WGS sequence"/>
</dbReference>
<evidence type="ECO:0000256" key="2">
    <source>
        <dbReference type="ARBA" id="ARBA00023239"/>
    </source>
</evidence>
<dbReference type="EMBL" id="BAABAS010000018">
    <property type="protein sequence ID" value="GAA4237344.1"/>
    <property type="molecule type" value="Genomic_DNA"/>
</dbReference>
<keyword evidence="5" id="KW-1185">Reference proteome</keyword>
<dbReference type="InterPro" id="IPR009906">
    <property type="entry name" value="D-Glu_cyclase"/>
</dbReference>
<organism evidence="4 5">
    <name type="scientific">Actinomadura meridiana</name>
    <dbReference type="NCBI Taxonomy" id="559626"/>
    <lineage>
        <taxon>Bacteria</taxon>
        <taxon>Bacillati</taxon>
        <taxon>Actinomycetota</taxon>
        <taxon>Actinomycetes</taxon>
        <taxon>Streptosporangiales</taxon>
        <taxon>Thermomonosporaceae</taxon>
        <taxon>Actinomadura</taxon>
    </lineage>
</organism>
<dbReference type="PANTHER" id="PTHR32022">
    <property type="entry name" value="D-GLUTAMATE CYCLASE, MITOCHONDRIAL"/>
    <property type="match status" value="1"/>
</dbReference>
<evidence type="ECO:0000256" key="1">
    <source>
        <dbReference type="ARBA" id="ARBA00007896"/>
    </source>
</evidence>
<comment type="caution">
    <text evidence="4">The sequence shown here is derived from an EMBL/GenBank/DDBJ whole genome shotgun (WGS) entry which is preliminary data.</text>
</comment>
<comment type="similarity">
    <text evidence="1 3">Belongs to the D-glutamate cyclase family.</text>
</comment>
<evidence type="ECO:0000313" key="4">
    <source>
        <dbReference type="EMBL" id="GAA4237344.1"/>
    </source>
</evidence>
<evidence type="ECO:0000256" key="3">
    <source>
        <dbReference type="HAMAP-Rule" id="MF_01830"/>
    </source>
</evidence>
<dbReference type="InterPro" id="IPR038021">
    <property type="entry name" value="Putative_hydro-lyase"/>
</dbReference>
<dbReference type="EC" id="4.2.1.-" evidence="3"/>
<dbReference type="Pfam" id="PF07286">
    <property type="entry name" value="D-Glu_cyclase"/>
    <property type="match status" value="1"/>
</dbReference>
<accession>A0ABP8CBY7</accession>
<gene>
    <name evidence="4" type="ORF">GCM10022254_49140</name>
</gene>
<dbReference type="InterPro" id="IPR016938">
    <property type="entry name" value="UPF0317"/>
</dbReference>
<name>A0ABP8CBY7_9ACTN</name>
<dbReference type="PIRSF" id="PIRSF029755">
    <property type="entry name" value="UCP029755"/>
    <property type="match status" value="1"/>
</dbReference>
<sequence length="281" mass="30145">MGVSGAADPDSFFTGMVVMTAPIDPGGLSPEQARALFRGGLRVPTAGWCAGWTQANLIAVPRDHAYDLLLFAQRNPKPCPVLDVTEPGETSASLFSGDLRTDLPGYVVYERGEPVAEVPDVTRHWCDDLVAFLIGCSFTFEDALREAGVPVRHIEQDRNVPMYRTNRRCRPAGSFRGPLVVSMRPVPAGLVADAVRVTSRYPSVHGAPVHVGDPVALGIDDLDRPDFGEPVDVRAGEVPVFWACGVTPQAAVMASRPSLAIGHLPGHMAVTDARDARYVVP</sequence>
<keyword evidence="2 3" id="KW-0456">Lyase</keyword>